<proteinExistence type="predicted"/>
<evidence type="ECO:0000313" key="3">
    <source>
        <dbReference type="EMBL" id="MFC6094205.1"/>
    </source>
</evidence>
<keyword evidence="4" id="KW-1185">Reference proteome</keyword>
<gene>
    <name evidence="3" type="ORF">ACFP3R_33485</name>
</gene>
<dbReference type="Pfam" id="PF01966">
    <property type="entry name" value="HD"/>
    <property type="match status" value="1"/>
</dbReference>
<evidence type="ECO:0000313" key="4">
    <source>
        <dbReference type="Proteomes" id="UP001596220"/>
    </source>
</evidence>
<accession>A0ABW1PGR2</accession>
<name>A0ABW1PGR2_9PSEU</name>
<sequence>MDNTPTAAATPSLPHPVAGLRPPDTALARQAMRFARDESSEILFNHVMRSYHFGALLLDRAGARYDRELLFIGSVLHDLGLVERFTSPTERFELDGADAARRFLRQRGVANDRVEVVWDAIALHTNATIAARKRPEIAAVAAGAGVDVGGRGLEDLDPADVAEVLAAYPRTGFKRDAVDTVLDHCRRKPTAYFTHPFAEVGRRHIPDFAVPTVEDVVLAAPFPD</sequence>
<dbReference type="Proteomes" id="UP001596220">
    <property type="component" value="Unassembled WGS sequence"/>
</dbReference>
<dbReference type="EMBL" id="JBHSQO010000058">
    <property type="protein sequence ID" value="MFC6094205.1"/>
    <property type="molecule type" value="Genomic_DNA"/>
</dbReference>
<dbReference type="SUPFAM" id="SSF109604">
    <property type="entry name" value="HD-domain/PDEase-like"/>
    <property type="match status" value="1"/>
</dbReference>
<feature type="region of interest" description="Disordered" evidence="1">
    <location>
        <begin position="1"/>
        <end position="20"/>
    </location>
</feature>
<feature type="domain" description="HD" evidence="2">
    <location>
        <begin position="44"/>
        <end position="131"/>
    </location>
</feature>
<dbReference type="Gene3D" id="1.10.3210.10">
    <property type="entry name" value="Hypothetical protein af1432"/>
    <property type="match status" value="1"/>
</dbReference>
<organism evidence="3 4">
    <name type="scientific">Saccharothrix lopnurensis</name>
    <dbReference type="NCBI Taxonomy" id="1670621"/>
    <lineage>
        <taxon>Bacteria</taxon>
        <taxon>Bacillati</taxon>
        <taxon>Actinomycetota</taxon>
        <taxon>Actinomycetes</taxon>
        <taxon>Pseudonocardiales</taxon>
        <taxon>Pseudonocardiaceae</taxon>
        <taxon>Saccharothrix</taxon>
    </lineage>
</organism>
<reference evidence="4" key="1">
    <citation type="journal article" date="2019" name="Int. J. Syst. Evol. Microbiol.">
        <title>The Global Catalogue of Microorganisms (GCM) 10K type strain sequencing project: providing services to taxonomists for standard genome sequencing and annotation.</title>
        <authorList>
            <consortium name="The Broad Institute Genomics Platform"/>
            <consortium name="The Broad Institute Genome Sequencing Center for Infectious Disease"/>
            <person name="Wu L."/>
            <person name="Ma J."/>
        </authorList>
    </citation>
    <scope>NUCLEOTIDE SEQUENCE [LARGE SCALE GENOMIC DNA]</scope>
    <source>
        <strain evidence="4">CGMCC 4.7246</strain>
    </source>
</reference>
<protein>
    <submittedName>
        <fullName evidence="3">HD domain-containing protein</fullName>
    </submittedName>
</protein>
<dbReference type="PANTHER" id="PTHR35569:SF1">
    <property type="entry name" value="CYANAMIDE HYDRATASE DDI2-RELATED"/>
    <property type="match status" value="1"/>
</dbReference>
<evidence type="ECO:0000256" key="1">
    <source>
        <dbReference type="SAM" id="MobiDB-lite"/>
    </source>
</evidence>
<dbReference type="PANTHER" id="PTHR35569">
    <property type="entry name" value="CYANAMIDE HYDRATASE DDI2-RELATED"/>
    <property type="match status" value="1"/>
</dbReference>
<comment type="caution">
    <text evidence="3">The sequence shown here is derived from an EMBL/GenBank/DDBJ whole genome shotgun (WGS) entry which is preliminary data.</text>
</comment>
<dbReference type="InterPro" id="IPR006674">
    <property type="entry name" value="HD_domain"/>
</dbReference>
<dbReference type="RefSeq" id="WP_380642233.1">
    <property type="nucleotide sequence ID" value="NZ_JBHSQO010000058.1"/>
</dbReference>
<evidence type="ECO:0000259" key="2">
    <source>
        <dbReference type="Pfam" id="PF01966"/>
    </source>
</evidence>